<dbReference type="SUPFAM" id="SSF53187">
    <property type="entry name" value="Zn-dependent exopeptidases"/>
    <property type="match status" value="1"/>
</dbReference>
<dbReference type="GO" id="GO:0004177">
    <property type="term" value="F:aminopeptidase activity"/>
    <property type="evidence" value="ECO:0007669"/>
    <property type="project" value="UniProtKB-KW"/>
</dbReference>
<dbReference type="EMBL" id="MARB01000029">
    <property type="protein sequence ID" value="ODJ86039.1"/>
    <property type="molecule type" value="Genomic_DNA"/>
</dbReference>
<accession>A0A7Z0VI73</accession>
<dbReference type="PANTHER" id="PTHR12147">
    <property type="entry name" value="METALLOPEPTIDASE M28 FAMILY MEMBER"/>
    <property type="match status" value="1"/>
</dbReference>
<keyword evidence="3" id="KW-0645">Protease</keyword>
<evidence type="ECO:0000256" key="1">
    <source>
        <dbReference type="SAM" id="Phobius"/>
    </source>
</evidence>
<dbReference type="Pfam" id="PF04389">
    <property type="entry name" value="Peptidase_M28"/>
    <property type="match status" value="1"/>
</dbReference>
<keyword evidence="1" id="KW-0472">Membrane</keyword>
<dbReference type="EC" id="3.4.11.24" evidence="3"/>
<gene>
    <name evidence="3" type="ORF">CODIS_37550</name>
</gene>
<proteinExistence type="predicted"/>
<keyword evidence="1" id="KW-0812">Transmembrane</keyword>
<feature type="domain" description="Peptidase M28" evidence="2">
    <location>
        <begin position="122"/>
        <end position="340"/>
    </location>
</feature>
<evidence type="ECO:0000313" key="4">
    <source>
        <dbReference type="Proteomes" id="UP000094769"/>
    </source>
</evidence>
<feature type="transmembrane region" description="Helical" evidence="1">
    <location>
        <begin position="25"/>
        <end position="43"/>
    </location>
</feature>
<dbReference type="Gene3D" id="3.40.630.10">
    <property type="entry name" value="Zn peptidases"/>
    <property type="match status" value="1"/>
</dbReference>
<dbReference type="InterPro" id="IPR045175">
    <property type="entry name" value="M28_fam"/>
</dbReference>
<dbReference type="Proteomes" id="UP000094769">
    <property type="component" value="Unassembled WGS sequence"/>
</dbReference>
<keyword evidence="4" id="KW-1185">Reference proteome</keyword>
<reference evidence="3 4" key="1">
    <citation type="submission" date="2016-06" db="EMBL/GenBank/DDBJ databases">
        <title>Genome sequence of endosymbiont of Candidatus Endolucinida thiodiazotropha.</title>
        <authorList>
            <person name="Poehlein A."/>
            <person name="Koenig S."/>
            <person name="Heiden S.E."/>
            <person name="Thuermer A."/>
            <person name="Voget S."/>
            <person name="Daniel R."/>
            <person name="Markert S."/>
            <person name="Gros O."/>
            <person name="Schweder T."/>
        </authorList>
    </citation>
    <scope>NUCLEOTIDE SEQUENCE [LARGE SCALE GENOMIC DNA]</scope>
    <source>
        <strain evidence="3 4">COS</strain>
    </source>
</reference>
<protein>
    <submittedName>
        <fullName evidence="3">Aminopeptidase S</fullName>
        <ecNumber evidence="3">3.4.11.24</ecNumber>
    </submittedName>
</protein>
<evidence type="ECO:0000259" key="2">
    <source>
        <dbReference type="Pfam" id="PF04389"/>
    </source>
</evidence>
<dbReference type="InterPro" id="IPR007484">
    <property type="entry name" value="Peptidase_M28"/>
</dbReference>
<dbReference type="GO" id="GO:0008235">
    <property type="term" value="F:metalloexopeptidase activity"/>
    <property type="evidence" value="ECO:0007669"/>
    <property type="project" value="InterPro"/>
</dbReference>
<name>A0A7Z0VI73_9GAMM</name>
<keyword evidence="3" id="KW-0378">Hydrolase</keyword>
<organism evidence="3 4">
    <name type="scientific">Candidatus Thiodiazotropha endolucinida</name>
    <dbReference type="NCBI Taxonomy" id="1655433"/>
    <lineage>
        <taxon>Bacteria</taxon>
        <taxon>Pseudomonadati</taxon>
        <taxon>Pseudomonadota</taxon>
        <taxon>Gammaproteobacteria</taxon>
        <taxon>Chromatiales</taxon>
        <taxon>Sedimenticolaceae</taxon>
        <taxon>Candidatus Thiodiazotropha</taxon>
    </lineage>
</organism>
<dbReference type="GO" id="GO:0006508">
    <property type="term" value="P:proteolysis"/>
    <property type="evidence" value="ECO:0007669"/>
    <property type="project" value="InterPro"/>
</dbReference>
<comment type="caution">
    <text evidence="3">The sequence shown here is derived from an EMBL/GenBank/DDBJ whole genome shotgun (WGS) entry which is preliminary data.</text>
</comment>
<keyword evidence="3" id="KW-0031">Aminopeptidase</keyword>
<sequence length="349" mass="39224">MQSVPNIFNGLESKPLNAKTWGPVILRWSLIISLTSVGIIYMIQMPGKSYSGPFQPLDEEEVELRDRLKKQVEVLGGSIGERNVWHYSELEAAADYIRDLFVEYGYSPEVQVFNSGQKMVRNIAVELPGENIPEEIIVVGAHYDSVHGSPGANDNGTGVAAVLELSRLLKDEQLNRTVRFVAFANEEPPFFYSKEMGSQVYATRSREREERIVAMLSLETIGYYSDMPDSQHYPAPFNLFYPDSANFIGFVGNLSSRELVRRSIDTFRRTTAFPSEGVAAPGWITGIGWSDHLSFWQAGYDAIMVTDTALFRYAHYHSSTDTPDKIDYTRTARVVKGLSHVVTTLANER</sequence>
<dbReference type="AlphaFoldDB" id="A0A7Z0VI73"/>
<evidence type="ECO:0000313" key="3">
    <source>
        <dbReference type="EMBL" id="ODJ86039.1"/>
    </source>
</evidence>
<dbReference type="PANTHER" id="PTHR12147:SF26">
    <property type="entry name" value="PEPTIDASE M28 DOMAIN-CONTAINING PROTEIN"/>
    <property type="match status" value="1"/>
</dbReference>
<keyword evidence="1" id="KW-1133">Transmembrane helix</keyword>